<accession>A0ACB9BL21</accession>
<reference evidence="2" key="1">
    <citation type="journal article" date="2022" name="Mol. Ecol. Resour.">
        <title>The genomes of chicory, endive, great burdock and yacon provide insights into Asteraceae palaeo-polyploidization history and plant inulin production.</title>
        <authorList>
            <person name="Fan W."/>
            <person name="Wang S."/>
            <person name="Wang H."/>
            <person name="Wang A."/>
            <person name="Jiang F."/>
            <person name="Liu H."/>
            <person name="Zhao H."/>
            <person name="Xu D."/>
            <person name="Zhang Y."/>
        </authorList>
    </citation>
    <scope>NUCLEOTIDE SEQUENCE [LARGE SCALE GENOMIC DNA]</scope>
    <source>
        <strain evidence="2">cv. Punajuju</strain>
    </source>
</reference>
<evidence type="ECO:0000313" key="2">
    <source>
        <dbReference type="Proteomes" id="UP001055811"/>
    </source>
</evidence>
<protein>
    <submittedName>
        <fullName evidence="1">Uncharacterized protein</fullName>
    </submittedName>
</protein>
<name>A0ACB9BL21_CICIN</name>
<dbReference type="Proteomes" id="UP001055811">
    <property type="component" value="Linkage Group LG06"/>
</dbReference>
<reference evidence="1 2" key="2">
    <citation type="journal article" date="2022" name="Mol. Ecol. Resour.">
        <title>The genomes of chicory, endive, great burdock and yacon provide insights into Asteraceae paleo-polyploidization history and plant inulin production.</title>
        <authorList>
            <person name="Fan W."/>
            <person name="Wang S."/>
            <person name="Wang H."/>
            <person name="Wang A."/>
            <person name="Jiang F."/>
            <person name="Liu H."/>
            <person name="Zhao H."/>
            <person name="Xu D."/>
            <person name="Zhang Y."/>
        </authorList>
    </citation>
    <scope>NUCLEOTIDE SEQUENCE [LARGE SCALE GENOMIC DNA]</scope>
    <source>
        <strain evidence="2">cv. Punajuju</strain>
        <tissue evidence="1">Leaves</tissue>
    </source>
</reference>
<proteinExistence type="predicted"/>
<evidence type="ECO:0000313" key="1">
    <source>
        <dbReference type="EMBL" id="KAI3722728.1"/>
    </source>
</evidence>
<keyword evidence="2" id="KW-1185">Reference proteome</keyword>
<gene>
    <name evidence="1" type="ORF">L2E82_33781</name>
</gene>
<comment type="caution">
    <text evidence="1">The sequence shown here is derived from an EMBL/GenBank/DDBJ whole genome shotgun (WGS) entry which is preliminary data.</text>
</comment>
<dbReference type="EMBL" id="CM042014">
    <property type="protein sequence ID" value="KAI3722728.1"/>
    <property type="molecule type" value="Genomic_DNA"/>
</dbReference>
<organism evidence="1 2">
    <name type="scientific">Cichorium intybus</name>
    <name type="common">Chicory</name>
    <dbReference type="NCBI Taxonomy" id="13427"/>
    <lineage>
        <taxon>Eukaryota</taxon>
        <taxon>Viridiplantae</taxon>
        <taxon>Streptophyta</taxon>
        <taxon>Embryophyta</taxon>
        <taxon>Tracheophyta</taxon>
        <taxon>Spermatophyta</taxon>
        <taxon>Magnoliopsida</taxon>
        <taxon>eudicotyledons</taxon>
        <taxon>Gunneridae</taxon>
        <taxon>Pentapetalae</taxon>
        <taxon>asterids</taxon>
        <taxon>campanulids</taxon>
        <taxon>Asterales</taxon>
        <taxon>Asteraceae</taxon>
        <taxon>Cichorioideae</taxon>
        <taxon>Cichorieae</taxon>
        <taxon>Cichoriinae</taxon>
        <taxon>Cichorium</taxon>
    </lineage>
</organism>
<sequence length="72" mass="8512">MKSPYTNTATTLHFSFKSYSYFGRALAVTGAPLRLSSTVYRRRRCLRFLKENFTRIARLSSFHSLQQWRDLC</sequence>